<dbReference type="Proteomes" id="UP000655751">
    <property type="component" value="Unassembled WGS sequence"/>
</dbReference>
<evidence type="ECO:0000256" key="1">
    <source>
        <dbReference type="SAM" id="Phobius"/>
    </source>
</evidence>
<comment type="caution">
    <text evidence="2">The sequence shown here is derived from an EMBL/GenBank/DDBJ whole genome shotgun (WGS) entry which is preliminary data.</text>
</comment>
<keyword evidence="1" id="KW-0812">Transmembrane</keyword>
<evidence type="ECO:0000313" key="2">
    <source>
        <dbReference type="EMBL" id="MBH0778356.1"/>
    </source>
</evidence>
<dbReference type="RefSeq" id="WP_196150662.1">
    <property type="nucleotide sequence ID" value="NZ_JADMLG010000007.1"/>
</dbReference>
<feature type="transmembrane region" description="Helical" evidence="1">
    <location>
        <begin position="87"/>
        <end position="108"/>
    </location>
</feature>
<dbReference type="AlphaFoldDB" id="A0A931N4K5"/>
<proteinExistence type="predicted"/>
<sequence>MTAELAGVSAWPQQWRWDDDLVDGYRARGMSGVAVEEIDVDGVRESGVLLPMRQPPRWQAVVFGLMGFVFLALAVLLFVEVVLNHDWLNLLGVVLFVGIGAVTTVASYRGLLAHRRVVPGLLLTPTRVIRRGGGGDLLVVAWSEIAEIRAYTRDMSKRKWHNMFGIDVRDPDGFRRAARREGGGRLAHTPTGPEVVMVSDAVMRMNPLLAYHLVRHYFRHPEQRHRITRAVGAGG</sequence>
<dbReference type="EMBL" id="JADMLG010000007">
    <property type="protein sequence ID" value="MBH0778356.1"/>
    <property type="molecule type" value="Genomic_DNA"/>
</dbReference>
<accession>A0A931N4K5</accession>
<keyword evidence="3" id="KW-1185">Reference proteome</keyword>
<organism evidence="2 3">
    <name type="scientific">Nocardia bovistercoris</name>
    <dbReference type="NCBI Taxonomy" id="2785916"/>
    <lineage>
        <taxon>Bacteria</taxon>
        <taxon>Bacillati</taxon>
        <taxon>Actinomycetota</taxon>
        <taxon>Actinomycetes</taxon>
        <taxon>Mycobacteriales</taxon>
        <taxon>Nocardiaceae</taxon>
        <taxon>Nocardia</taxon>
    </lineage>
</organism>
<name>A0A931N4K5_9NOCA</name>
<protein>
    <submittedName>
        <fullName evidence="2">Uncharacterized protein</fullName>
    </submittedName>
</protein>
<reference evidence="2" key="1">
    <citation type="submission" date="2020-11" db="EMBL/GenBank/DDBJ databases">
        <title>Nocardia NEAU-351.nov., a novel actinomycete isolated from the cow dung.</title>
        <authorList>
            <person name="Zhang X."/>
        </authorList>
    </citation>
    <scope>NUCLEOTIDE SEQUENCE</scope>
    <source>
        <strain evidence="2">NEAU-351</strain>
    </source>
</reference>
<evidence type="ECO:0000313" key="3">
    <source>
        <dbReference type="Proteomes" id="UP000655751"/>
    </source>
</evidence>
<keyword evidence="1" id="KW-0472">Membrane</keyword>
<keyword evidence="1" id="KW-1133">Transmembrane helix</keyword>
<feature type="transmembrane region" description="Helical" evidence="1">
    <location>
        <begin position="60"/>
        <end position="81"/>
    </location>
</feature>
<gene>
    <name evidence="2" type="ORF">IT779_18910</name>
</gene>